<dbReference type="AlphaFoldDB" id="A0A2P6RD43"/>
<keyword evidence="10" id="KW-0675">Receptor</keyword>
<name>A0A2P6RD43_ROSCH</name>
<keyword evidence="3" id="KW-1003">Cell membrane</keyword>
<dbReference type="Pfam" id="PF08263">
    <property type="entry name" value="LRRNT_2"/>
    <property type="match status" value="1"/>
</dbReference>
<evidence type="ECO:0000256" key="7">
    <source>
        <dbReference type="ARBA" id="ARBA00022737"/>
    </source>
</evidence>
<accession>A0A2P6RD43</accession>
<dbReference type="SUPFAM" id="SSF52058">
    <property type="entry name" value="L domain-like"/>
    <property type="match status" value="4"/>
</dbReference>
<dbReference type="InterPro" id="IPR001611">
    <property type="entry name" value="Leu-rich_rpt"/>
</dbReference>
<evidence type="ECO:0000256" key="13">
    <source>
        <dbReference type="SAM" id="SignalP"/>
    </source>
</evidence>
<evidence type="ECO:0000256" key="12">
    <source>
        <dbReference type="SAM" id="Phobius"/>
    </source>
</evidence>
<evidence type="ECO:0000256" key="1">
    <source>
        <dbReference type="ARBA" id="ARBA00004251"/>
    </source>
</evidence>
<keyword evidence="7" id="KW-0677">Repeat</keyword>
<dbReference type="Pfam" id="PF23598">
    <property type="entry name" value="LRR_14"/>
    <property type="match status" value="1"/>
</dbReference>
<evidence type="ECO:0000256" key="11">
    <source>
        <dbReference type="ARBA" id="ARBA00023180"/>
    </source>
</evidence>
<keyword evidence="11" id="KW-0325">Glycoprotein</keyword>
<dbReference type="FunFam" id="3.80.10.10:FF:000111">
    <property type="entry name" value="LRR receptor-like serine/threonine-protein kinase ERECTA"/>
    <property type="match status" value="1"/>
</dbReference>
<feature type="signal peptide" evidence="13">
    <location>
        <begin position="1"/>
        <end position="26"/>
    </location>
</feature>
<proteinExistence type="inferred from homology"/>
<keyword evidence="6 13" id="KW-0732">Signal</keyword>
<comment type="similarity">
    <text evidence="2">Belongs to the RLP family.</text>
</comment>
<dbReference type="InterPro" id="IPR055414">
    <property type="entry name" value="LRR_R13L4/SHOC2-like"/>
</dbReference>
<keyword evidence="4" id="KW-0433">Leucine-rich repeat</keyword>
<evidence type="ECO:0000256" key="3">
    <source>
        <dbReference type="ARBA" id="ARBA00022475"/>
    </source>
</evidence>
<evidence type="ECO:0000256" key="2">
    <source>
        <dbReference type="ARBA" id="ARBA00009592"/>
    </source>
</evidence>
<dbReference type="OMA" id="SANGKEW"/>
<evidence type="ECO:0000256" key="6">
    <source>
        <dbReference type="ARBA" id="ARBA00022729"/>
    </source>
</evidence>
<dbReference type="FunFam" id="3.80.10.10:FF:000095">
    <property type="entry name" value="LRR receptor-like serine/threonine-protein kinase GSO1"/>
    <property type="match status" value="1"/>
</dbReference>
<sequence>MTTLFLHFFLFLSITCITNLIPAVHSNCIVEQQLSLLHFKKSLVYVIDPPSPRLITWNSSTDCCSWLGVTCSTNGYVVGLDLSSEFVSCRIDNSSSLFQLQHLESLNLANNVFNGSQIPSAIGELTNLRYLNLAHGFYSGQIPIEISRLARLVSLDLSRNSYDGVSLKLENPNLSMLIQNLTELTELYLDSVEISGQGSDWCEAISSSLPNLRVLSLSFCGLSGPICDSLAKLQSLYEIDLGNNSFYAPVPRSFANFSNLTSLSLFGCNLLGIFPKEVFLIPSLQTIDISSNPELGGSFPEFPKNRTKLSTISLSHCNFTGSLPMSIENLTQLVDLDVSWNRFNSPISPVHWEALVNLRSLDFSNNLLHGSIPSSIVSPPLLVALALSNNHFSGQVPEFFNTSSQLLRNLLLGNNNLEGEIPTSIFNLKGLMYLDLASNNFSGFPFSGPQQPRTLSFLDLSHNSLLFDYNGTSSPFLQIENLLLASNKLVGLPDFLKNQSTLSKLDLSGNQIQGQIPNWIWGLNSLGLLNLSYNSIVNLEPLLPNSTFTLFSLDLNFNKIQGIHSSYAFLQIGRLGLASNKLRTFPDFLRNQSTLNYLDLSNNQIQGQIPNWIWRLNSLQELNLSCNSLETLEAPLPKANSSTVVTSLDLHSNQLQGQIPLFLPFAHFLDYSRNNFSSSLPADIGSFISQTNFLSLSRNNLHGTIPRSICNTTGMVLDLSYNSLSGIIPQCLTQLPLSVLDLRTNNLTGSIPDNFLEHCKLQTLDLSRNNIQGQFPKSLVNCSSLGVLNLRNNQITDTFPCLLMTISTLRVLVLRSNNLYGSLGCPKTNSTWPVLQIIDLAHNHLNGEIPATSFATWRKMKANEDDGNLVFSYTPLYTTETIGMDVYYRDTITTIIKGLQLDLIKILTIFTLIDFSSNNFSGSIPKEIGELKALYALNLSGNAFTGEIPSSFGNMSSIESLDLSQNHLSGQIPPQLSTLTFLSHLNVSYNQLTGRIPTSTQFSTFPNTSFEGNKGLWGPPLTWDTTIVLPPPTFNGSSSNPNSGDEIDWDIISVEIGFTCGFGIAIGSLLFCKRWRNWYYRAMFNILFKTFPQLEHRFGNHRRHAYINQRYWRR</sequence>
<dbReference type="EMBL" id="PDCK01000041">
    <property type="protein sequence ID" value="PRQ44354.1"/>
    <property type="molecule type" value="Genomic_DNA"/>
</dbReference>
<evidence type="ECO:0000256" key="5">
    <source>
        <dbReference type="ARBA" id="ARBA00022692"/>
    </source>
</evidence>
<dbReference type="Pfam" id="PF13855">
    <property type="entry name" value="LRR_8"/>
    <property type="match status" value="3"/>
</dbReference>
<dbReference type="FunFam" id="3.80.10.10:FF:000213">
    <property type="entry name" value="Tyrosine-sulfated glycopeptide receptor 1"/>
    <property type="match status" value="1"/>
</dbReference>
<evidence type="ECO:0000256" key="8">
    <source>
        <dbReference type="ARBA" id="ARBA00022989"/>
    </source>
</evidence>
<dbReference type="Pfam" id="PF00560">
    <property type="entry name" value="LRR_1"/>
    <property type="match status" value="5"/>
</dbReference>
<dbReference type="PROSITE" id="PS51450">
    <property type="entry name" value="LRR"/>
    <property type="match status" value="1"/>
</dbReference>
<dbReference type="PANTHER" id="PTHR27000">
    <property type="entry name" value="LEUCINE-RICH REPEAT RECEPTOR-LIKE PROTEIN KINASE FAMILY PROTEIN-RELATED"/>
    <property type="match status" value="1"/>
</dbReference>
<dbReference type="SMART" id="SM00369">
    <property type="entry name" value="LRR_TYP"/>
    <property type="match status" value="9"/>
</dbReference>
<evidence type="ECO:0000256" key="4">
    <source>
        <dbReference type="ARBA" id="ARBA00022614"/>
    </source>
</evidence>
<evidence type="ECO:0000259" key="14">
    <source>
        <dbReference type="Pfam" id="PF08263"/>
    </source>
</evidence>
<feature type="transmembrane region" description="Helical" evidence="12">
    <location>
        <begin position="1051"/>
        <end position="1072"/>
    </location>
</feature>
<organism evidence="16 17">
    <name type="scientific">Rosa chinensis</name>
    <name type="common">China rose</name>
    <dbReference type="NCBI Taxonomy" id="74649"/>
    <lineage>
        <taxon>Eukaryota</taxon>
        <taxon>Viridiplantae</taxon>
        <taxon>Streptophyta</taxon>
        <taxon>Embryophyta</taxon>
        <taxon>Tracheophyta</taxon>
        <taxon>Spermatophyta</taxon>
        <taxon>Magnoliopsida</taxon>
        <taxon>eudicotyledons</taxon>
        <taxon>Gunneridae</taxon>
        <taxon>Pentapetalae</taxon>
        <taxon>rosids</taxon>
        <taxon>fabids</taxon>
        <taxon>Rosales</taxon>
        <taxon>Rosaceae</taxon>
        <taxon>Rosoideae</taxon>
        <taxon>Rosoideae incertae sedis</taxon>
        <taxon>Rosa</taxon>
    </lineage>
</organism>
<evidence type="ECO:0000259" key="15">
    <source>
        <dbReference type="Pfam" id="PF23598"/>
    </source>
</evidence>
<reference evidence="16 17" key="1">
    <citation type="journal article" date="2018" name="Nat. Genet.">
        <title>The Rosa genome provides new insights in the design of modern roses.</title>
        <authorList>
            <person name="Bendahmane M."/>
        </authorList>
    </citation>
    <scope>NUCLEOTIDE SEQUENCE [LARGE SCALE GENOMIC DNA]</scope>
    <source>
        <strain evidence="17">cv. Old Blush</strain>
    </source>
</reference>
<evidence type="ECO:0000313" key="16">
    <source>
        <dbReference type="EMBL" id="PRQ44354.1"/>
    </source>
</evidence>
<gene>
    <name evidence="16" type="ORF">RchiOBHm_Chr3g0478331</name>
</gene>
<protein>
    <submittedName>
        <fullName evidence="16">Putative leucine-rich repeat-containing, plant-type, leucine-rich repeat domain, L</fullName>
    </submittedName>
</protein>
<keyword evidence="9 12" id="KW-0472">Membrane</keyword>
<keyword evidence="8 12" id="KW-1133">Transmembrane helix</keyword>
<dbReference type="Gene3D" id="3.80.10.10">
    <property type="entry name" value="Ribonuclease Inhibitor"/>
    <property type="match status" value="6"/>
</dbReference>
<keyword evidence="5 12" id="KW-0812">Transmembrane</keyword>
<dbReference type="PANTHER" id="PTHR27000:SF803">
    <property type="entry name" value="RECEPTOR-LIKE PROTEIN 45"/>
    <property type="match status" value="1"/>
</dbReference>
<feature type="domain" description="Disease resistance R13L4/SHOC-2-like LRR" evidence="15">
    <location>
        <begin position="92"/>
        <end position="290"/>
    </location>
</feature>
<keyword evidence="17" id="KW-1185">Reference proteome</keyword>
<dbReference type="Gramene" id="PRQ44354">
    <property type="protein sequence ID" value="PRQ44354"/>
    <property type="gene ID" value="RchiOBHm_Chr3g0478331"/>
</dbReference>
<comment type="caution">
    <text evidence="16">The sequence shown here is derived from an EMBL/GenBank/DDBJ whole genome shotgun (WGS) entry which is preliminary data.</text>
</comment>
<evidence type="ECO:0000256" key="9">
    <source>
        <dbReference type="ARBA" id="ARBA00023136"/>
    </source>
</evidence>
<dbReference type="InterPro" id="IPR013210">
    <property type="entry name" value="LRR_N_plant-typ"/>
</dbReference>
<evidence type="ECO:0000313" key="17">
    <source>
        <dbReference type="Proteomes" id="UP000238479"/>
    </source>
</evidence>
<feature type="chain" id="PRO_5015129147" evidence="13">
    <location>
        <begin position="27"/>
        <end position="1114"/>
    </location>
</feature>
<dbReference type="GO" id="GO:0005886">
    <property type="term" value="C:plasma membrane"/>
    <property type="evidence" value="ECO:0007669"/>
    <property type="project" value="UniProtKB-SubCell"/>
</dbReference>
<evidence type="ECO:0000256" key="10">
    <source>
        <dbReference type="ARBA" id="ARBA00023170"/>
    </source>
</evidence>
<dbReference type="InterPro" id="IPR003591">
    <property type="entry name" value="Leu-rich_rpt_typical-subtyp"/>
</dbReference>
<dbReference type="Proteomes" id="UP000238479">
    <property type="component" value="Chromosome 3"/>
</dbReference>
<comment type="subcellular location">
    <subcellularLocation>
        <location evidence="1">Cell membrane</location>
        <topology evidence="1">Single-pass type I membrane protein</topology>
    </subcellularLocation>
</comment>
<feature type="domain" description="Leucine-rich repeat-containing N-terminal plant-type" evidence="14">
    <location>
        <begin position="32"/>
        <end position="72"/>
    </location>
</feature>
<dbReference type="InterPro" id="IPR032675">
    <property type="entry name" value="LRR_dom_sf"/>
</dbReference>